<evidence type="ECO:0000256" key="11">
    <source>
        <dbReference type="SAM" id="Phobius"/>
    </source>
</evidence>
<comment type="subcellular location">
    <subcellularLocation>
        <location evidence="1">Endoplasmic reticulum</location>
    </subcellularLocation>
</comment>
<accession>A0ABN7ATF2</accession>
<sequence>MEFAFTILSYLCSLLYFLPLIFVAGILYDFVRYKTLSSASLLKKHVVITGASSGIGKSFACEAARRGANVTLVARNVDKLKEAEIEVKKCCIDPMQGISTFSVDVTQSYSVIREAFAEIEKEGGPIFMLMNCAGTAVCGILEDISPADIKNMTDLNYHGSVFPTKAVIEGMKSRGEGHVIFTASEAAFLGIYGLAPYSASKYALRGFAEALQMEVKYSGLQVTVAFPPDTDTPGFEIEELSKPRETRLICQSSGLLKPDTVAIKIMNDALHYNMKRYLMN</sequence>
<evidence type="ECO:0000256" key="7">
    <source>
        <dbReference type="ARBA" id="ARBA00022919"/>
    </source>
</evidence>
<keyword evidence="9" id="KW-0443">Lipid metabolism</keyword>
<dbReference type="Pfam" id="PF00106">
    <property type="entry name" value="adh_short"/>
    <property type="match status" value="1"/>
</dbReference>
<keyword evidence="7" id="KW-0746">Sphingolipid metabolism</keyword>
<gene>
    <name evidence="12" type="ORF">NTJ_07432</name>
</gene>
<dbReference type="PANTHER" id="PTHR43550">
    <property type="entry name" value="3-KETODIHYDROSPHINGOSINE REDUCTASE"/>
    <property type="match status" value="1"/>
</dbReference>
<keyword evidence="13" id="KW-1185">Reference proteome</keyword>
<comment type="pathway">
    <text evidence="3">Sphingolipid metabolism.</text>
</comment>
<evidence type="ECO:0000256" key="6">
    <source>
        <dbReference type="ARBA" id="ARBA00022857"/>
    </source>
</evidence>
<protein>
    <recommendedName>
        <fullName evidence="10">3-dehydrosphinganine reductase</fullName>
        <ecNumber evidence="10">1.1.1.102</ecNumber>
    </recommendedName>
</protein>
<dbReference type="SUPFAM" id="SSF51735">
    <property type="entry name" value="NAD(P)-binding Rossmann-fold domains"/>
    <property type="match status" value="1"/>
</dbReference>
<keyword evidence="11" id="KW-0812">Transmembrane</keyword>
<evidence type="ECO:0000256" key="10">
    <source>
        <dbReference type="ARBA" id="ARBA00026112"/>
    </source>
</evidence>
<comment type="pathway">
    <text evidence="2">Lipid metabolism; sphingolipid metabolism.</text>
</comment>
<dbReference type="InterPro" id="IPR020904">
    <property type="entry name" value="Sc_DH/Rdtase_CS"/>
</dbReference>
<name>A0ABN7ATF2_9HEMI</name>
<keyword evidence="8" id="KW-0560">Oxidoreductase</keyword>
<reference evidence="12 13" key="1">
    <citation type="submission" date="2023-09" db="EMBL/GenBank/DDBJ databases">
        <title>Nesidiocoris tenuis whole genome shotgun sequence.</title>
        <authorList>
            <person name="Shibata T."/>
            <person name="Shimoda M."/>
            <person name="Kobayashi T."/>
            <person name="Uehara T."/>
        </authorList>
    </citation>
    <scope>NUCLEOTIDE SEQUENCE [LARGE SCALE GENOMIC DNA]</scope>
    <source>
        <strain evidence="12 13">Japan</strain>
    </source>
</reference>
<proteinExistence type="predicted"/>
<feature type="transmembrane region" description="Helical" evidence="11">
    <location>
        <begin position="6"/>
        <end position="28"/>
    </location>
</feature>
<dbReference type="PROSITE" id="PS00061">
    <property type="entry name" value="ADH_SHORT"/>
    <property type="match status" value="1"/>
</dbReference>
<dbReference type="Proteomes" id="UP001307889">
    <property type="component" value="Chromosome 5"/>
</dbReference>
<evidence type="ECO:0000256" key="9">
    <source>
        <dbReference type="ARBA" id="ARBA00023098"/>
    </source>
</evidence>
<keyword evidence="4" id="KW-0547">Nucleotide-binding</keyword>
<evidence type="ECO:0000313" key="13">
    <source>
        <dbReference type="Proteomes" id="UP001307889"/>
    </source>
</evidence>
<dbReference type="PRINTS" id="PR00081">
    <property type="entry name" value="GDHRDH"/>
</dbReference>
<evidence type="ECO:0000256" key="4">
    <source>
        <dbReference type="ARBA" id="ARBA00022741"/>
    </source>
</evidence>
<dbReference type="InterPro" id="IPR045022">
    <property type="entry name" value="KDSR-like"/>
</dbReference>
<evidence type="ECO:0000256" key="2">
    <source>
        <dbReference type="ARBA" id="ARBA00004760"/>
    </source>
</evidence>
<dbReference type="InterPro" id="IPR036291">
    <property type="entry name" value="NAD(P)-bd_dom_sf"/>
</dbReference>
<keyword evidence="11" id="KW-0472">Membrane</keyword>
<dbReference type="EC" id="1.1.1.102" evidence="10"/>
<evidence type="ECO:0000313" key="12">
    <source>
        <dbReference type="EMBL" id="BES94622.1"/>
    </source>
</evidence>
<evidence type="ECO:0000256" key="8">
    <source>
        <dbReference type="ARBA" id="ARBA00023002"/>
    </source>
</evidence>
<evidence type="ECO:0000256" key="3">
    <source>
        <dbReference type="ARBA" id="ARBA00004991"/>
    </source>
</evidence>
<keyword evidence="6" id="KW-0521">NADP</keyword>
<evidence type="ECO:0000256" key="5">
    <source>
        <dbReference type="ARBA" id="ARBA00022824"/>
    </source>
</evidence>
<dbReference type="Gene3D" id="3.40.50.720">
    <property type="entry name" value="NAD(P)-binding Rossmann-like Domain"/>
    <property type="match status" value="1"/>
</dbReference>
<dbReference type="PANTHER" id="PTHR43550:SF3">
    <property type="entry name" value="3-KETODIHYDROSPHINGOSINE REDUCTASE"/>
    <property type="match status" value="1"/>
</dbReference>
<dbReference type="InterPro" id="IPR002347">
    <property type="entry name" value="SDR_fam"/>
</dbReference>
<keyword evidence="5" id="KW-0256">Endoplasmic reticulum</keyword>
<keyword evidence="11" id="KW-1133">Transmembrane helix</keyword>
<organism evidence="12 13">
    <name type="scientific">Nesidiocoris tenuis</name>
    <dbReference type="NCBI Taxonomy" id="355587"/>
    <lineage>
        <taxon>Eukaryota</taxon>
        <taxon>Metazoa</taxon>
        <taxon>Ecdysozoa</taxon>
        <taxon>Arthropoda</taxon>
        <taxon>Hexapoda</taxon>
        <taxon>Insecta</taxon>
        <taxon>Pterygota</taxon>
        <taxon>Neoptera</taxon>
        <taxon>Paraneoptera</taxon>
        <taxon>Hemiptera</taxon>
        <taxon>Heteroptera</taxon>
        <taxon>Panheteroptera</taxon>
        <taxon>Cimicomorpha</taxon>
        <taxon>Miridae</taxon>
        <taxon>Dicyphina</taxon>
        <taxon>Nesidiocoris</taxon>
    </lineage>
</organism>
<dbReference type="CDD" id="cd08939">
    <property type="entry name" value="KDSR-like_SDR_c"/>
    <property type="match status" value="1"/>
</dbReference>
<evidence type="ECO:0000256" key="1">
    <source>
        <dbReference type="ARBA" id="ARBA00004240"/>
    </source>
</evidence>
<dbReference type="EMBL" id="AP028913">
    <property type="protein sequence ID" value="BES94622.1"/>
    <property type="molecule type" value="Genomic_DNA"/>
</dbReference>